<dbReference type="FunFam" id="3.20.20.10:FF:000018">
    <property type="entry name" value="Pyridoxal phosphate homeostasis protein"/>
    <property type="match status" value="1"/>
</dbReference>
<evidence type="ECO:0000256" key="2">
    <source>
        <dbReference type="HAMAP-Rule" id="MF_02087"/>
    </source>
</evidence>
<comment type="function">
    <text evidence="2">Pyridoxal 5'-phosphate (PLP)-binding protein, which is involved in PLP homeostasis.</text>
</comment>
<dbReference type="Gene3D" id="3.20.20.10">
    <property type="entry name" value="Alanine racemase"/>
    <property type="match status" value="1"/>
</dbReference>
<dbReference type="PANTHER" id="PTHR10146">
    <property type="entry name" value="PROLINE SYNTHETASE CO-TRANSCRIBED BACTERIAL HOMOLOG PROTEIN"/>
    <property type="match status" value="1"/>
</dbReference>
<dbReference type="InterPro" id="IPR029066">
    <property type="entry name" value="PLP-binding_barrel"/>
</dbReference>
<protein>
    <recommendedName>
        <fullName evidence="2">Pyridoxal phosphate homeostasis protein</fullName>
        <shortName evidence="2">PLP homeostasis protein</shortName>
    </recommendedName>
</protein>
<dbReference type="AlphaFoldDB" id="A0A7C5R3H2"/>
<dbReference type="HAMAP" id="MF_02087">
    <property type="entry name" value="PLP_homeostasis"/>
    <property type="match status" value="1"/>
</dbReference>
<gene>
    <name evidence="6" type="ORF">ENJ42_02005</name>
</gene>
<dbReference type="InterPro" id="IPR011078">
    <property type="entry name" value="PyrdxlP_homeostasis"/>
</dbReference>
<comment type="cofactor">
    <cofactor evidence="3">
        <name>pyridoxal 5'-phosphate</name>
        <dbReference type="ChEBI" id="CHEBI:597326"/>
    </cofactor>
</comment>
<evidence type="ECO:0000259" key="5">
    <source>
        <dbReference type="Pfam" id="PF01168"/>
    </source>
</evidence>
<dbReference type="Proteomes" id="UP000885830">
    <property type="component" value="Unassembled WGS sequence"/>
</dbReference>
<accession>A0A7C5R3H2</accession>
<dbReference type="EMBL" id="DRMJ01000097">
    <property type="protein sequence ID" value="HHL42366.1"/>
    <property type="molecule type" value="Genomic_DNA"/>
</dbReference>
<sequence length="227" mass="24616">MTNPIQTRRHDILDRIAKSAKAANRNPADITLIAVSKVQPNAKVADMLGAGQTVFGENRVQEASARWGEVFAEARPHLSLHLIGPLQTNKAAQAVGLFDVIETLDRPKLARALVRTAEKHGKLPKMFVQVNTGNEPQKAGIRPDDVDDFIKVLRTDYQIEPEGLMCIPPSQSLTGQAPGPHFALLKKLAVRNGLTKLSMGMSSDFETAIGFGATHVRVGSALFGPRK</sequence>
<dbReference type="PANTHER" id="PTHR10146:SF14">
    <property type="entry name" value="PYRIDOXAL PHOSPHATE HOMEOSTASIS PROTEIN"/>
    <property type="match status" value="1"/>
</dbReference>
<keyword evidence="1 2" id="KW-0663">Pyridoxal phosphate</keyword>
<feature type="domain" description="Alanine racemase N-terminal" evidence="5">
    <location>
        <begin position="31"/>
        <end position="225"/>
    </location>
</feature>
<evidence type="ECO:0000256" key="1">
    <source>
        <dbReference type="ARBA" id="ARBA00022898"/>
    </source>
</evidence>
<name>A0A7C5R3H2_9PROT</name>
<dbReference type="SUPFAM" id="SSF51419">
    <property type="entry name" value="PLP-binding barrel"/>
    <property type="match status" value="1"/>
</dbReference>
<reference evidence="6" key="1">
    <citation type="journal article" date="2020" name="mSystems">
        <title>Genome- and Community-Level Interaction Insights into Carbon Utilization and Element Cycling Functions of Hydrothermarchaeota in Hydrothermal Sediment.</title>
        <authorList>
            <person name="Zhou Z."/>
            <person name="Liu Y."/>
            <person name="Xu W."/>
            <person name="Pan J."/>
            <person name="Luo Z.H."/>
            <person name="Li M."/>
        </authorList>
    </citation>
    <scope>NUCLEOTIDE SEQUENCE [LARGE SCALE GENOMIC DNA]</scope>
    <source>
        <strain evidence="6">HyVt-485</strain>
    </source>
</reference>
<proteinExistence type="inferred from homology"/>
<feature type="modified residue" description="N6-(pyridoxal phosphate)lysine" evidence="2 3">
    <location>
        <position position="37"/>
    </location>
</feature>
<dbReference type="InterPro" id="IPR001608">
    <property type="entry name" value="Ala_racemase_N"/>
</dbReference>
<evidence type="ECO:0000256" key="3">
    <source>
        <dbReference type="PIRSR" id="PIRSR004848-1"/>
    </source>
</evidence>
<dbReference type="CDD" id="cd00635">
    <property type="entry name" value="PLPDE_III_YBL036c_like"/>
    <property type="match status" value="1"/>
</dbReference>
<comment type="similarity">
    <text evidence="2 4">Belongs to the pyridoxal phosphate-binding protein YggS/PROSC family.</text>
</comment>
<dbReference type="Pfam" id="PF01168">
    <property type="entry name" value="Ala_racemase_N"/>
    <property type="match status" value="1"/>
</dbReference>
<dbReference type="PIRSF" id="PIRSF004848">
    <property type="entry name" value="YBL036c_PLPDEIII"/>
    <property type="match status" value="1"/>
</dbReference>
<comment type="caution">
    <text evidence="6">The sequence shown here is derived from an EMBL/GenBank/DDBJ whole genome shotgun (WGS) entry which is preliminary data.</text>
</comment>
<organism evidence="6">
    <name type="scientific">Hellea balneolensis</name>
    <dbReference type="NCBI Taxonomy" id="287478"/>
    <lineage>
        <taxon>Bacteria</taxon>
        <taxon>Pseudomonadati</taxon>
        <taxon>Pseudomonadota</taxon>
        <taxon>Alphaproteobacteria</taxon>
        <taxon>Maricaulales</taxon>
        <taxon>Robiginitomaculaceae</taxon>
        <taxon>Hellea</taxon>
    </lineage>
</organism>
<dbReference type="GO" id="GO:0030170">
    <property type="term" value="F:pyridoxal phosphate binding"/>
    <property type="evidence" value="ECO:0007669"/>
    <property type="project" value="UniProtKB-UniRule"/>
</dbReference>
<evidence type="ECO:0000313" key="6">
    <source>
        <dbReference type="EMBL" id="HHL42366.1"/>
    </source>
</evidence>
<dbReference type="NCBIfam" id="TIGR00044">
    <property type="entry name" value="YggS family pyridoxal phosphate-dependent enzyme"/>
    <property type="match status" value="1"/>
</dbReference>
<evidence type="ECO:0000256" key="4">
    <source>
        <dbReference type="RuleBase" id="RU004514"/>
    </source>
</evidence>